<evidence type="ECO:0000313" key="2">
    <source>
        <dbReference type="Proteomes" id="UP000887581"/>
    </source>
</evidence>
<organism evidence="2 3">
    <name type="scientific">Setaria digitata</name>
    <dbReference type="NCBI Taxonomy" id="48799"/>
    <lineage>
        <taxon>Eukaryota</taxon>
        <taxon>Metazoa</taxon>
        <taxon>Ecdysozoa</taxon>
        <taxon>Nematoda</taxon>
        <taxon>Chromadorea</taxon>
        <taxon>Rhabditida</taxon>
        <taxon>Spirurina</taxon>
        <taxon>Spiruromorpha</taxon>
        <taxon>Filarioidea</taxon>
        <taxon>Setariidae</taxon>
        <taxon>Setaria</taxon>
    </lineage>
</organism>
<evidence type="ECO:0000259" key="1">
    <source>
        <dbReference type="PROSITE" id="PS50202"/>
    </source>
</evidence>
<name>A0A915PUA6_9BILA</name>
<dbReference type="AlphaFoldDB" id="A0A915PUA6"/>
<dbReference type="Pfam" id="PF00635">
    <property type="entry name" value="Motile_Sperm"/>
    <property type="match status" value="1"/>
</dbReference>
<dbReference type="WBParaSite" id="sdigi.contig32.g2330.t1">
    <property type="protein sequence ID" value="sdigi.contig32.g2330.t1"/>
    <property type="gene ID" value="sdigi.contig32.g2330"/>
</dbReference>
<dbReference type="Proteomes" id="UP000887581">
    <property type="component" value="Unplaced"/>
</dbReference>
<dbReference type="InterPro" id="IPR051774">
    <property type="entry name" value="Sperm-specific_class_P"/>
</dbReference>
<dbReference type="InterPro" id="IPR008962">
    <property type="entry name" value="PapD-like_sf"/>
</dbReference>
<dbReference type="InterPro" id="IPR013783">
    <property type="entry name" value="Ig-like_fold"/>
</dbReference>
<dbReference type="InterPro" id="IPR000535">
    <property type="entry name" value="MSP_dom"/>
</dbReference>
<proteinExistence type="predicted"/>
<dbReference type="PROSITE" id="PS50202">
    <property type="entry name" value="MSP"/>
    <property type="match status" value="1"/>
</dbReference>
<dbReference type="SUPFAM" id="SSF49354">
    <property type="entry name" value="PapD-like"/>
    <property type="match status" value="1"/>
</dbReference>
<evidence type="ECO:0000313" key="3">
    <source>
        <dbReference type="WBParaSite" id="sdigi.contig32.g2330.t1"/>
    </source>
</evidence>
<dbReference type="Gene3D" id="2.60.40.10">
    <property type="entry name" value="Immunoglobulins"/>
    <property type="match status" value="1"/>
</dbReference>
<feature type="domain" description="MSP" evidence="1">
    <location>
        <begin position="5"/>
        <end position="116"/>
    </location>
</feature>
<sequence length="116" mass="12570">MSTKALAVVPPTCPISAAGGKSQHQLINQAAARLAFKVKSTNNSNYTVNPNMGFIEIGCKVNMEITRIAGKPKADRLIILFDMVDANETDYLKPFKPGAKHTELYGEFTVKLSAAE</sequence>
<accession>A0A915PUA6</accession>
<dbReference type="PANTHER" id="PTHR22947">
    <property type="entry name" value="MAJOR SPERM PROTEIN"/>
    <property type="match status" value="1"/>
</dbReference>
<protein>
    <submittedName>
        <fullName evidence="3">MSP domain-containing protein</fullName>
    </submittedName>
</protein>
<dbReference type="PANTHER" id="PTHR22947:SF39">
    <property type="entry name" value="MSP DOMAIN-CONTAINING PROTEIN"/>
    <property type="match status" value="1"/>
</dbReference>
<keyword evidence="2" id="KW-1185">Reference proteome</keyword>
<reference evidence="3" key="1">
    <citation type="submission" date="2022-11" db="UniProtKB">
        <authorList>
            <consortium name="WormBaseParasite"/>
        </authorList>
    </citation>
    <scope>IDENTIFICATION</scope>
</reference>